<reference evidence="2 3" key="1">
    <citation type="journal article" date="2017" name="Environ. Microbiol.">
        <title>Decay of the glycolytic pathway and adaptation to intranuclear parasitism within Enterocytozoonidae microsporidia.</title>
        <authorList>
            <person name="Wiredu Boakye D."/>
            <person name="Jaroenlak P."/>
            <person name="Prachumwat A."/>
            <person name="Williams T.A."/>
            <person name="Bateman K.S."/>
            <person name="Itsathitphaisarn O."/>
            <person name="Sritunyalucksana K."/>
            <person name="Paszkiewicz K.H."/>
            <person name="Moore K.A."/>
            <person name="Stentiford G.D."/>
            <person name="Williams B.A."/>
        </authorList>
    </citation>
    <scope>NUCLEOTIDE SEQUENCE [LARGE SCALE GENOMIC DNA]</scope>
    <source>
        <strain evidence="2 3">GB1</strain>
    </source>
</reference>
<feature type="transmembrane region" description="Helical" evidence="1">
    <location>
        <begin position="151"/>
        <end position="168"/>
    </location>
</feature>
<keyword evidence="1" id="KW-0812">Transmembrane</keyword>
<protein>
    <recommendedName>
        <fullName evidence="4">t-SNARE coiled-coil homology domain-containing protein</fullName>
    </recommendedName>
</protein>
<dbReference type="Gene3D" id="1.20.5.110">
    <property type="match status" value="1"/>
</dbReference>
<keyword evidence="3" id="KW-1185">Reference proteome</keyword>
<dbReference type="VEuPathDB" id="MicrosporidiaDB:ECANGB1_1992"/>
<dbReference type="OrthoDB" id="10544539at2759"/>
<keyword evidence="1" id="KW-0472">Membrane</keyword>
<evidence type="ECO:0000313" key="2">
    <source>
        <dbReference type="EMBL" id="ORD93563.1"/>
    </source>
</evidence>
<dbReference type="Proteomes" id="UP000192639">
    <property type="component" value="Unassembled WGS sequence"/>
</dbReference>
<name>A0A1Y1S554_9MICR</name>
<dbReference type="EMBL" id="LWDP01000067">
    <property type="protein sequence ID" value="ORD93563.1"/>
    <property type="molecule type" value="Genomic_DNA"/>
</dbReference>
<accession>A0A1Y1S554</accession>
<evidence type="ECO:0008006" key="4">
    <source>
        <dbReference type="Google" id="ProtNLM"/>
    </source>
</evidence>
<evidence type="ECO:0000256" key="1">
    <source>
        <dbReference type="SAM" id="Phobius"/>
    </source>
</evidence>
<comment type="caution">
    <text evidence="2">The sequence shown here is derived from an EMBL/GenBank/DDBJ whole genome shotgun (WGS) entry which is preliminary data.</text>
</comment>
<proteinExistence type="predicted"/>
<gene>
    <name evidence="2" type="ORF">ECANGB1_1992</name>
</gene>
<organism evidence="2 3">
    <name type="scientific">Enterospora canceri</name>
    <dbReference type="NCBI Taxonomy" id="1081671"/>
    <lineage>
        <taxon>Eukaryota</taxon>
        <taxon>Fungi</taxon>
        <taxon>Fungi incertae sedis</taxon>
        <taxon>Microsporidia</taxon>
        <taxon>Enterocytozoonidae</taxon>
        <taxon>Enterospora</taxon>
    </lineage>
</organism>
<evidence type="ECO:0000313" key="3">
    <source>
        <dbReference type="Proteomes" id="UP000192639"/>
    </source>
</evidence>
<keyword evidence="1" id="KW-1133">Transmembrane helix</keyword>
<sequence>MTNKAMCDLETRIFDLDLLVDDYVQNKGKEDGCEAESEINSQIIAIDSVISSTNLPRSTSRMFLNSKLKYLDTYTDHTYYETVRRSSNLDKIYDDANEIAEITEYLNKTVISQDELIDGVCNFMVQAENDTREATAELDRANAREVGRMKVYRIIFVIIGLIIGYGIIR</sequence>
<dbReference type="SUPFAM" id="SSF58038">
    <property type="entry name" value="SNARE fusion complex"/>
    <property type="match status" value="1"/>
</dbReference>
<dbReference type="AlphaFoldDB" id="A0A1Y1S554"/>